<dbReference type="Gene3D" id="1.10.30.50">
    <property type="match status" value="1"/>
</dbReference>
<keyword evidence="3" id="KW-0540">Nuclease</keyword>
<keyword evidence="3" id="KW-0255">Endonuclease</keyword>
<reference evidence="3 4" key="1">
    <citation type="journal article" date="2013" name="Int. J. Syst. Evol. Microbiol.">
        <title>Roseomonas aerophila sp. nov., isolated from air.</title>
        <authorList>
            <person name="Kim S.J."/>
            <person name="Weon H.Y."/>
            <person name="Ahn J.H."/>
            <person name="Hong S.B."/>
            <person name="Seok S.J."/>
            <person name="Whang K.S."/>
            <person name="Kwon S.W."/>
        </authorList>
    </citation>
    <scope>NUCLEOTIDE SEQUENCE [LARGE SCALE GENOMIC DNA]</scope>
    <source>
        <strain evidence="3 4">NBRC 108923</strain>
    </source>
</reference>
<keyword evidence="4" id="KW-1185">Reference proteome</keyword>
<keyword evidence="3" id="KW-0378">Hydrolase</keyword>
<dbReference type="SMART" id="SM00507">
    <property type="entry name" value="HNHc"/>
    <property type="match status" value="1"/>
</dbReference>
<feature type="region of interest" description="Disordered" evidence="1">
    <location>
        <begin position="108"/>
        <end position="143"/>
    </location>
</feature>
<name>A0ABR7RMA4_9PROT</name>
<evidence type="ECO:0000259" key="2">
    <source>
        <dbReference type="SMART" id="SM00507"/>
    </source>
</evidence>
<feature type="domain" description="HNH nuclease" evidence="2">
    <location>
        <begin position="47"/>
        <end position="102"/>
    </location>
</feature>
<evidence type="ECO:0000313" key="4">
    <source>
        <dbReference type="Proteomes" id="UP000626026"/>
    </source>
</evidence>
<dbReference type="EMBL" id="JACTVA010000018">
    <property type="protein sequence ID" value="MBC9207518.1"/>
    <property type="molecule type" value="Genomic_DNA"/>
</dbReference>
<proteinExistence type="predicted"/>
<gene>
    <name evidence="3" type="ORF">IBL26_11795</name>
</gene>
<dbReference type="CDD" id="cd00085">
    <property type="entry name" value="HNHc"/>
    <property type="match status" value="1"/>
</dbReference>
<organism evidence="3 4">
    <name type="scientific">Teichococcus aerophilus</name>
    <dbReference type="NCBI Taxonomy" id="1224513"/>
    <lineage>
        <taxon>Bacteria</taxon>
        <taxon>Pseudomonadati</taxon>
        <taxon>Pseudomonadota</taxon>
        <taxon>Alphaproteobacteria</taxon>
        <taxon>Acetobacterales</taxon>
        <taxon>Roseomonadaceae</taxon>
        <taxon>Roseomonas</taxon>
    </lineage>
</organism>
<dbReference type="RefSeq" id="WP_187784680.1">
    <property type="nucleotide sequence ID" value="NZ_JACTVA010000018.1"/>
</dbReference>
<accession>A0ABR7RMA4</accession>
<evidence type="ECO:0000313" key="3">
    <source>
        <dbReference type="EMBL" id="MBC9207518.1"/>
    </source>
</evidence>
<protein>
    <submittedName>
        <fullName evidence="3">HNH endonuclease</fullName>
    </submittedName>
</protein>
<dbReference type="Pfam" id="PF01844">
    <property type="entry name" value="HNH"/>
    <property type="match status" value="1"/>
</dbReference>
<dbReference type="InterPro" id="IPR002711">
    <property type="entry name" value="HNH"/>
</dbReference>
<comment type="caution">
    <text evidence="3">The sequence shown here is derived from an EMBL/GenBank/DDBJ whole genome shotgun (WGS) entry which is preliminary data.</text>
</comment>
<evidence type="ECO:0000256" key="1">
    <source>
        <dbReference type="SAM" id="MobiDB-lite"/>
    </source>
</evidence>
<dbReference type="Proteomes" id="UP000626026">
    <property type="component" value="Unassembled WGS sequence"/>
</dbReference>
<dbReference type="GO" id="GO:0004519">
    <property type="term" value="F:endonuclease activity"/>
    <property type="evidence" value="ECO:0007669"/>
    <property type="project" value="UniProtKB-KW"/>
</dbReference>
<dbReference type="InterPro" id="IPR003615">
    <property type="entry name" value="HNH_nuc"/>
</dbReference>
<sequence>MPWAAPRYCSKPGHPAFTGRRCPECEKVWDKAAGSAASRGYDRDWRALRERVLAEEPLCRICAAQGRTVPATEVDHIQPLRFRPELRLVRSNTRPLCSPCHRGVTARFNRSRGVGGQQSKTSGSETAPLAPRATPPKLGFPGK</sequence>